<evidence type="ECO:0000313" key="2">
    <source>
        <dbReference type="Proteomes" id="UP000277580"/>
    </source>
</evidence>
<sequence>MRVPEVEYLLCMYMYADPRRHVLATSNKNPKMHVLICNFHWSRSQKYTKDLQLHIRVLVAGREYSMYVPSQQGSAHCAHLQQLARRCGNINC</sequence>
<organism evidence="1 2">
    <name type="scientific">Morchella conica CCBAS932</name>
    <dbReference type="NCBI Taxonomy" id="1392247"/>
    <lineage>
        <taxon>Eukaryota</taxon>
        <taxon>Fungi</taxon>
        <taxon>Dikarya</taxon>
        <taxon>Ascomycota</taxon>
        <taxon>Pezizomycotina</taxon>
        <taxon>Pezizomycetes</taxon>
        <taxon>Pezizales</taxon>
        <taxon>Morchellaceae</taxon>
        <taxon>Morchella</taxon>
    </lineage>
</organism>
<evidence type="ECO:0000313" key="1">
    <source>
        <dbReference type="EMBL" id="RPB11157.1"/>
    </source>
</evidence>
<protein>
    <submittedName>
        <fullName evidence="1">Uncharacterized protein</fullName>
    </submittedName>
</protein>
<dbReference type="EMBL" id="ML119137">
    <property type="protein sequence ID" value="RPB11157.1"/>
    <property type="molecule type" value="Genomic_DNA"/>
</dbReference>
<dbReference type="AlphaFoldDB" id="A0A3N4KKR5"/>
<keyword evidence="2" id="KW-1185">Reference proteome</keyword>
<gene>
    <name evidence="1" type="ORF">P167DRAFT_225782</name>
</gene>
<dbReference type="Proteomes" id="UP000277580">
    <property type="component" value="Unassembled WGS sequence"/>
</dbReference>
<accession>A0A3N4KKR5</accession>
<reference evidence="1 2" key="1">
    <citation type="journal article" date="2018" name="Nat. Ecol. Evol.">
        <title>Pezizomycetes genomes reveal the molecular basis of ectomycorrhizal truffle lifestyle.</title>
        <authorList>
            <person name="Murat C."/>
            <person name="Payen T."/>
            <person name="Noel B."/>
            <person name="Kuo A."/>
            <person name="Morin E."/>
            <person name="Chen J."/>
            <person name="Kohler A."/>
            <person name="Krizsan K."/>
            <person name="Balestrini R."/>
            <person name="Da Silva C."/>
            <person name="Montanini B."/>
            <person name="Hainaut M."/>
            <person name="Levati E."/>
            <person name="Barry K.W."/>
            <person name="Belfiori B."/>
            <person name="Cichocki N."/>
            <person name="Clum A."/>
            <person name="Dockter R.B."/>
            <person name="Fauchery L."/>
            <person name="Guy J."/>
            <person name="Iotti M."/>
            <person name="Le Tacon F."/>
            <person name="Lindquist E.A."/>
            <person name="Lipzen A."/>
            <person name="Malagnac F."/>
            <person name="Mello A."/>
            <person name="Molinier V."/>
            <person name="Miyauchi S."/>
            <person name="Poulain J."/>
            <person name="Riccioni C."/>
            <person name="Rubini A."/>
            <person name="Sitrit Y."/>
            <person name="Splivallo R."/>
            <person name="Traeger S."/>
            <person name="Wang M."/>
            <person name="Zifcakova L."/>
            <person name="Wipf D."/>
            <person name="Zambonelli A."/>
            <person name="Paolocci F."/>
            <person name="Nowrousian M."/>
            <person name="Ottonello S."/>
            <person name="Baldrian P."/>
            <person name="Spatafora J.W."/>
            <person name="Henrissat B."/>
            <person name="Nagy L.G."/>
            <person name="Aury J.M."/>
            <person name="Wincker P."/>
            <person name="Grigoriev I.V."/>
            <person name="Bonfante P."/>
            <person name="Martin F.M."/>
        </authorList>
    </citation>
    <scope>NUCLEOTIDE SEQUENCE [LARGE SCALE GENOMIC DNA]</scope>
    <source>
        <strain evidence="1 2">CCBAS932</strain>
    </source>
</reference>
<name>A0A3N4KKR5_9PEZI</name>
<dbReference type="InParanoid" id="A0A3N4KKR5"/>
<proteinExistence type="predicted"/>